<dbReference type="InterPro" id="IPR004360">
    <property type="entry name" value="Glyas_Fos-R_dOase_dom"/>
</dbReference>
<reference evidence="2 3" key="1">
    <citation type="submission" date="2023-10" db="EMBL/GenBank/DDBJ databases">
        <title>Two novel species belonging to the OM43/NOR5 clade.</title>
        <authorList>
            <person name="Park M."/>
        </authorList>
    </citation>
    <scope>NUCLEOTIDE SEQUENCE [LARGE SCALE GENOMIC DNA]</scope>
    <source>
        <strain evidence="2 3">IMCC43200</strain>
    </source>
</reference>
<organism evidence="2 3">
    <name type="scientific">Congregibacter variabilis</name>
    <dbReference type="NCBI Taxonomy" id="3081200"/>
    <lineage>
        <taxon>Bacteria</taxon>
        <taxon>Pseudomonadati</taxon>
        <taxon>Pseudomonadota</taxon>
        <taxon>Gammaproteobacteria</taxon>
        <taxon>Cellvibrionales</taxon>
        <taxon>Halieaceae</taxon>
        <taxon>Congregibacter</taxon>
    </lineage>
</organism>
<dbReference type="PANTHER" id="PTHR33993">
    <property type="entry name" value="GLYOXALASE-RELATED"/>
    <property type="match status" value="1"/>
</dbReference>
<gene>
    <name evidence="2" type="ORF">R0135_01965</name>
</gene>
<dbReference type="Gene3D" id="3.10.180.10">
    <property type="entry name" value="2,3-Dihydroxybiphenyl 1,2-Dioxygenase, domain 1"/>
    <property type="match status" value="1"/>
</dbReference>
<accession>A0ABZ0I5U3</accession>
<dbReference type="EMBL" id="CP136864">
    <property type="protein sequence ID" value="WOJ93949.1"/>
    <property type="molecule type" value="Genomic_DNA"/>
</dbReference>
<proteinExistence type="predicted"/>
<dbReference type="RefSeq" id="WP_407348588.1">
    <property type="nucleotide sequence ID" value="NZ_CP136864.1"/>
</dbReference>
<evidence type="ECO:0000259" key="1">
    <source>
        <dbReference type="Pfam" id="PF00903"/>
    </source>
</evidence>
<dbReference type="InterPro" id="IPR029068">
    <property type="entry name" value="Glyas_Bleomycin-R_OHBP_Dase"/>
</dbReference>
<dbReference type="InterPro" id="IPR052164">
    <property type="entry name" value="Anthracycline_SecMetBiosynth"/>
</dbReference>
<dbReference type="PANTHER" id="PTHR33993:SF5">
    <property type="entry name" value="GLYOXALASE"/>
    <property type="match status" value="1"/>
</dbReference>
<dbReference type="Pfam" id="PF00903">
    <property type="entry name" value="Glyoxalase"/>
    <property type="match status" value="1"/>
</dbReference>
<keyword evidence="3" id="KW-1185">Reference proteome</keyword>
<dbReference type="SUPFAM" id="SSF54593">
    <property type="entry name" value="Glyoxalase/Bleomycin resistance protein/Dihydroxybiphenyl dioxygenase"/>
    <property type="match status" value="1"/>
</dbReference>
<sequence>MTEKVTGIGGLFFRADSSKELAVWYEKHLGVSVVPSDYEQQPWMQESGPTVFAPFDKETDYFGNAKKVWMINFRVRDLDKMVAQLGDAGVEVKVDPQLYPNGRFARLYDPEGNPIELWEPQ</sequence>
<evidence type="ECO:0000313" key="2">
    <source>
        <dbReference type="EMBL" id="WOJ93949.1"/>
    </source>
</evidence>
<feature type="domain" description="Glyoxalase/fosfomycin resistance/dioxygenase" evidence="1">
    <location>
        <begin position="19"/>
        <end position="117"/>
    </location>
</feature>
<dbReference type="Proteomes" id="UP001626537">
    <property type="component" value="Chromosome"/>
</dbReference>
<name>A0ABZ0I5U3_9GAMM</name>
<evidence type="ECO:0000313" key="3">
    <source>
        <dbReference type="Proteomes" id="UP001626537"/>
    </source>
</evidence>
<protein>
    <submittedName>
        <fullName evidence="2">VOC family protein</fullName>
    </submittedName>
</protein>